<accession>A0ABW5ILP2</accession>
<dbReference type="RefSeq" id="WP_377506720.1">
    <property type="nucleotide sequence ID" value="NZ_JBHULU010000015.1"/>
</dbReference>
<evidence type="ECO:0008006" key="4">
    <source>
        <dbReference type="Google" id="ProtNLM"/>
    </source>
</evidence>
<keyword evidence="1" id="KW-1133">Transmembrane helix</keyword>
<gene>
    <name evidence="2" type="ORF">ACFSRY_10695</name>
</gene>
<feature type="transmembrane region" description="Helical" evidence="1">
    <location>
        <begin position="45"/>
        <end position="66"/>
    </location>
</feature>
<feature type="transmembrane region" description="Helical" evidence="1">
    <location>
        <begin position="102"/>
        <end position="122"/>
    </location>
</feature>
<keyword evidence="1" id="KW-0472">Membrane</keyword>
<evidence type="ECO:0000256" key="1">
    <source>
        <dbReference type="SAM" id="Phobius"/>
    </source>
</evidence>
<feature type="transmembrane region" description="Helical" evidence="1">
    <location>
        <begin position="352"/>
        <end position="368"/>
    </location>
</feature>
<feature type="transmembrane region" description="Helical" evidence="1">
    <location>
        <begin position="291"/>
        <end position="315"/>
    </location>
</feature>
<evidence type="ECO:0000313" key="3">
    <source>
        <dbReference type="Proteomes" id="UP001597544"/>
    </source>
</evidence>
<dbReference type="EMBL" id="JBHULU010000015">
    <property type="protein sequence ID" value="MFD2514335.1"/>
    <property type="molecule type" value="Genomic_DNA"/>
</dbReference>
<keyword evidence="3" id="KW-1185">Reference proteome</keyword>
<evidence type="ECO:0000313" key="2">
    <source>
        <dbReference type="EMBL" id="MFD2514335.1"/>
    </source>
</evidence>
<feature type="transmembrane region" description="Helical" evidence="1">
    <location>
        <begin position="12"/>
        <end position="33"/>
    </location>
</feature>
<feature type="transmembrane region" description="Helical" evidence="1">
    <location>
        <begin position="205"/>
        <end position="224"/>
    </location>
</feature>
<reference evidence="3" key="1">
    <citation type="journal article" date="2019" name="Int. J. Syst. Evol. Microbiol.">
        <title>The Global Catalogue of Microorganisms (GCM) 10K type strain sequencing project: providing services to taxonomists for standard genome sequencing and annotation.</title>
        <authorList>
            <consortium name="The Broad Institute Genomics Platform"/>
            <consortium name="The Broad Institute Genome Sequencing Center for Infectious Disease"/>
            <person name="Wu L."/>
            <person name="Ma J."/>
        </authorList>
    </citation>
    <scope>NUCLEOTIDE SEQUENCE [LARGE SCALE GENOMIC DNA]</scope>
    <source>
        <strain evidence="3">KCTC 42498</strain>
    </source>
</reference>
<comment type="caution">
    <text evidence="2">The sequence shown here is derived from an EMBL/GenBank/DDBJ whole genome shotgun (WGS) entry which is preliminary data.</text>
</comment>
<protein>
    <recommendedName>
        <fullName evidence="4">O-antigen ligase like membrane protein</fullName>
    </recommendedName>
</protein>
<name>A0ABW5ILP2_9BACT</name>
<sequence length="404" mass="47024">MEIITVDEVYRWYHQIGYIGDGIISIVSIISFIKYNNRFPKFVNFCYITLVLLVFLASINDISIVVKKPSLLYSPKGVGTWINIGILYFAGNEKYRVKVFKVFLYICYFFIGVNLIQIYSLGSVENRNEALYAIRDTTINLIWIYPYYFFQENKNGSSVEIIKKYIIILLLALFAFTIASRSYLAIVTIFVCIKIKHDLKNQSNSILIYFSLSIILGCIYYFLISSSFYNSFESFAQIFINRVDEDSRSDQLEEFFSQYDVTSIITGEGPLITWNWSGYKDGPYQWLDNQFILIMWWFGLPTCIIYFCFIVKALFKKIPINNGEADKGKYILFFWVLACAGFAIYVTISSTLYYYFISLIIGGIYVNNKSFNINIIRDALLTENRLTKYEQIKCSINEKATLDT</sequence>
<dbReference type="Proteomes" id="UP001597544">
    <property type="component" value="Unassembled WGS sequence"/>
</dbReference>
<feature type="transmembrane region" description="Helical" evidence="1">
    <location>
        <begin position="165"/>
        <end position="193"/>
    </location>
</feature>
<keyword evidence="1" id="KW-0812">Transmembrane</keyword>
<organism evidence="2 3">
    <name type="scientific">Pontibacter locisalis</name>
    <dbReference type="NCBI Taxonomy" id="1719035"/>
    <lineage>
        <taxon>Bacteria</taxon>
        <taxon>Pseudomonadati</taxon>
        <taxon>Bacteroidota</taxon>
        <taxon>Cytophagia</taxon>
        <taxon>Cytophagales</taxon>
        <taxon>Hymenobacteraceae</taxon>
        <taxon>Pontibacter</taxon>
    </lineage>
</organism>
<feature type="transmembrane region" description="Helical" evidence="1">
    <location>
        <begin position="327"/>
        <end position="346"/>
    </location>
</feature>
<proteinExistence type="predicted"/>